<feature type="transmembrane region" description="Helical" evidence="8">
    <location>
        <begin position="148"/>
        <end position="167"/>
    </location>
</feature>
<feature type="transmembrane region" description="Helical" evidence="8">
    <location>
        <begin position="68"/>
        <end position="92"/>
    </location>
</feature>
<keyword evidence="7 8" id="KW-0472">Membrane</keyword>
<dbReference type="GO" id="GO:0005524">
    <property type="term" value="F:ATP binding"/>
    <property type="evidence" value="ECO:0007669"/>
    <property type="project" value="UniProtKB-KW"/>
</dbReference>
<dbReference type="InterPro" id="IPR017871">
    <property type="entry name" value="ABC_transporter-like_CS"/>
</dbReference>
<dbReference type="PANTHER" id="PTHR11384">
    <property type="entry name" value="ATP-BINDING CASSETTE, SUB-FAMILY D MEMBER"/>
    <property type="match status" value="1"/>
</dbReference>
<dbReference type="InterPro" id="IPR003439">
    <property type="entry name" value="ABC_transporter-like_ATP-bd"/>
</dbReference>
<dbReference type="Pfam" id="PF06472">
    <property type="entry name" value="ABC_membrane_2"/>
    <property type="match status" value="1"/>
</dbReference>
<evidence type="ECO:0000313" key="11">
    <source>
        <dbReference type="EMBL" id="ADN17834.1"/>
    </source>
</evidence>
<keyword evidence="3 8" id="KW-0812">Transmembrane</keyword>
<dbReference type="Gene3D" id="3.40.50.300">
    <property type="entry name" value="P-loop containing nucleotide triphosphate hydrolases"/>
    <property type="match status" value="1"/>
</dbReference>
<evidence type="ECO:0000256" key="6">
    <source>
        <dbReference type="ARBA" id="ARBA00022989"/>
    </source>
</evidence>
<dbReference type="GO" id="GO:0005886">
    <property type="term" value="C:plasma membrane"/>
    <property type="evidence" value="ECO:0007669"/>
    <property type="project" value="UniProtKB-SubCell"/>
</dbReference>
<evidence type="ECO:0000259" key="10">
    <source>
        <dbReference type="PROSITE" id="PS50929"/>
    </source>
</evidence>
<name>E0ULK4_GLOV7</name>
<dbReference type="AlphaFoldDB" id="E0ULK4"/>
<dbReference type="PROSITE" id="PS50893">
    <property type="entry name" value="ABC_TRANSPORTER_2"/>
    <property type="match status" value="1"/>
</dbReference>
<dbReference type="GO" id="GO:0016887">
    <property type="term" value="F:ATP hydrolysis activity"/>
    <property type="evidence" value="ECO:0007669"/>
    <property type="project" value="InterPro"/>
</dbReference>
<keyword evidence="12" id="KW-1185">Reference proteome</keyword>
<dbReference type="InterPro" id="IPR036640">
    <property type="entry name" value="ABC1_TM_sf"/>
</dbReference>
<dbReference type="CDD" id="cd03223">
    <property type="entry name" value="ABCD_peroxisomal_ALDP"/>
    <property type="match status" value="1"/>
</dbReference>
<dbReference type="EMBL" id="CP002199">
    <property type="protein sequence ID" value="ADN17834.1"/>
    <property type="molecule type" value="Genomic_DNA"/>
</dbReference>
<keyword evidence="4" id="KW-0547">Nucleotide-binding</keyword>
<evidence type="ECO:0000256" key="3">
    <source>
        <dbReference type="ARBA" id="ARBA00022692"/>
    </source>
</evidence>
<dbReference type="SMART" id="SM00382">
    <property type="entry name" value="AAA"/>
    <property type="match status" value="1"/>
</dbReference>
<geneLocation type="plasmid" evidence="11 12">
    <name>Cy782201</name>
</geneLocation>
<evidence type="ECO:0000256" key="7">
    <source>
        <dbReference type="ARBA" id="ARBA00023136"/>
    </source>
</evidence>
<evidence type="ECO:0000313" key="12">
    <source>
        <dbReference type="Proteomes" id="UP000008206"/>
    </source>
</evidence>
<feature type="transmembrane region" description="Helical" evidence="8">
    <location>
        <begin position="173"/>
        <end position="192"/>
    </location>
</feature>
<dbReference type="SUPFAM" id="SSF90123">
    <property type="entry name" value="ABC transporter transmembrane region"/>
    <property type="match status" value="1"/>
</dbReference>
<dbReference type="HOGENOM" id="CLU_007587_6_0_3"/>
<feature type="domain" description="ABC transporter" evidence="9">
    <location>
        <begin position="355"/>
        <end position="559"/>
    </location>
</feature>
<dbReference type="InterPro" id="IPR003593">
    <property type="entry name" value="AAA+_ATPase"/>
</dbReference>
<dbReference type="KEGG" id="cyj:Cyan7822_5986"/>
<dbReference type="GO" id="GO:0140359">
    <property type="term" value="F:ABC-type transporter activity"/>
    <property type="evidence" value="ECO:0007669"/>
    <property type="project" value="InterPro"/>
</dbReference>
<keyword evidence="5" id="KW-0067">ATP-binding</keyword>
<evidence type="ECO:0000256" key="1">
    <source>
        <dbReference type="ARBA" id="ARBA00004651"/>
    </source>
</evidence>
<accession>E0ULK4</accession>
<feature type="transmembrane region" description="Helical" evidence="8">
    <location>
        <begin position="257"/>
        <end position="281"/>
    </location>
</feature>
<dbReference type="PROSITE" id="PS50929">
    <property type="entry name" value="ABC_TM1F"/>
    <property type="match status" value="1"/>
</dbReference>
<keyword evidence="2" id="KW-0813">Transport</keyword>
<dbReference type="SUPFAM" id="SSF52540">
    <property type="entry name" value="P-loop containing nucleoside triphosphate hydrolases"/>
    <property type="match status" value="1"/>
</dbReference>
<dbReference type="InterPro" id="IPR011527">
    <property type="entry name" value="ABC1_TM_dom"/>
</dbReference>
<evidence type="ECO:0000256" key="4">
    <source>
        <dbReference type="ARBA" id="ARBA00022741"/>
    </source>
</evidence>
<dbReference type="Gene3D" id="1.20.1560.10">
    <property type="entry name" value="ABC transporter type 1, transmembrane domain"/>
    <property type="match status" value="1"/>
</dbReference>
<dbReference type="PANTHER" id="PTHR11384:SF59">
    <property type="entry name" value="LYSOSOMAL COBALAMIN TRANSPORTER ABCD4"/>
    <property type="match status" value="1"/>
</dbReference>
<comment type="subcellular location">
    <subcellularLocation>
        <location evidence="1">Cell membrane</location>
        <topology evidence="1">Multi-pass membrane protein</topology>
    </subcellularLocation>
</comment>
<dbReference type="Pfam" id="PF00005">
    <property type="entry name" value="ABC_tran"/>
    <property type="match status" value="1"/>
</dbReference>
<gene>
    <name evidence="11" type="ordered locus">Cyan7822_5986</name>
</gene>
<keyword evidence="6 8" id="KW-1133">Transmembrane helix</keyword>
<evidence type="ECO:0000256" key="2">
    <source>
        <dbReference type="ARBA" id="ARBA00022448"/>
    </source>
</evidence>
<dbReference type="InterPro" id="IPR050835">
    <property type="entry name" value="ABC_transporter_sub-D"/>
</dbReference>
<dbReference type="OrthoDB" id="9810134at2"/>
<evidence type="ECO:0000256" key="8">
    <source>
        <dbReference type="SAM" id="Phobius"/>
    </source>
</evidence>
<sequence length="560" mass="65844">MNLFNRQFWYVFWHLTIPYWFSEEKWGARALLMVLLLLVLSVNGVDVYWSFINRDFMTALANKNTSKFFYLALIYIGSFVIMIPLVVFYTYFQQKLRIYWRRWLTCYFLDKYFSNRNFYTINYNSEIDNPDERISQDIEAFTIATLEYFLKIIESIITLISFLGILYSISFSLVIIVIVYVFLGSFITILLGKKLIKLNFKQLQKEANFRYQLIYVRNHSEMIAFFMGEKPELKQIKKTFNAVFKNLMELIGWQRNLRFFTVGYNYFHLIIPSLVIAPLYFNGKVEFGVITQANLAFAQILSAFSLIVRQFDSLSAFIAQINRLGSFLTVMNLSTQKQQQEFNCIHTQIDNRIAIKEMTLLTPDYKRTLIKHLSFTLEPASDLLIWGPSGCGKSSLLRAIAGLDNAGTGLIIRPDIEQMLFLPQRPYMILGTLRDQLLYPYRRSQVKDEELQQVLQQVNLQGLEERFGGFDVQYDWRSVLSVGEQQRVNFARILLNQPDYVILDEATSALDLKNEKDLYKYLKDIGITFISTGHRPSLLDYHDYILELQVDSSWRWKKMN</sequence>
<dbReference type="Proteomes" id="UP000008206">
    <property type="component" value="Plasmid Cy782201"/>
</dbReference>
<dbReference type="RefSeq" id="WP_013334584.1">
    <property type="nucleotide sequence ID" value="NC_014533.1"/>
</dbReference>
<protein>
    <submittedName>
        <fullName evidence="11">ABC transporter domain protein</fullName>
    </submittedName>
</protein>
<feature type="domain" description="ABC transmembrane type-1" evidence="10">
    <location>
        <begin position="34"/>
        <end position="316"/>
    </location>
</feature>
<dbReference type="PROSITE" id="PS00211">
    <property type="entry name" value="ABC_TRANSPORTER_1"/>
    <property type="match status" value="1"/>
</dbReference>
<organism evidence="11 12">
    <name type="scientific">Gloeothece verrucosa (strain PCC 7822)</name>
    <name type="common">Cyanothece sp. (strain PCC 7822)</name>
    <dbReference type="NCBI Taxonomy" id="497965"/>
    <lineage>
        <taxon>Bacteria</taxon>
        <taxon>Bacillati</taxon>
        <taxon>Cyanobacteriota</taxon>
        <taxon>Cyanophyceae</taxon>
        <taxon>Oscillatoriophycideae</taxon>
        <taxon>Chroococcales</taxon>
        <taxon>Aphanothecaceae</taxon>
        <taxon>Gloeothece</taxon>
        <taxon>Gloeothece verrucosa</taxon>
    </lineage>
</organism>
<evidence type="ECO:0000259" key="9">
    <source>
        <dbReference type="PROSITE" id="PS50893"/>
    </source>
</evidence>
<reference evidence="12" key="1">
    <citation type="journal article" date="2011" name="MBio">
        <title>Novel metabolic attributes of the genus Cyanothece, comprising a group of unicellular nitrogen-fixing Cyanobacteria.</title>
        <authorList>
            <person name="Bandyopadhyay A."/>
            <person name="Elvitigala T."/>
            <person name="Welsh E."/>
            <person name="Stockel J."/>
            <person name="Liberton M."/>
            <person name="Min H."/>
            <person name="Sherman L.A."/>
            <person name="Pakrasi H.B."/>
        </authorList>
    </citation>
    <scope>NUCLEOTIDE SEQUENCE [LARGE SCALE GENOMIC DNA]</scope>
    <source>
        <strain evidence="12">PCC 7822</strain>
        <plasmid evidence="12">Cy782201</plasmid>
    </source>
</reference>
<evidence type="ECO:0000256" key="5">
    <source>
        <dbReference type="ARBA" id="ARBA00022840"/>
    </source>
</evidence>
<keyword evidence="11" id="KW-0614">Plasmid</keyword>
<proteinExistence type="predicted"/>
<dbReference type="InterPro" id="IPR027417">
    <property type="entry name" value="P-loop_NTPase"/>
</dbReference>